<dbReference type="InParanoid" id="A0A0V0R7K9"/>
<accession>A0A0V0R7K9</accession>
<dbReference type="InterPro" id="IPR000719">
    <property type="entry name" value="Prot_kinase_dom"/>
</dbReference>
<dbReference type="PROSITE" id="PS50011">
    <property type="entry name" value="PROTEIN_KINASE_DOM"/>
    <property type="match status" value="1"/>
</dbReference>
<evidence type="ECO:0000256" key="7">
    <source>
        <dbReference type="ARBA" id="ARBA00022723"/>
    </source>
</evidence>
<dbReference type="InterPro" id="IPR014710">
    <property type="entry name" value="RmlC-like_jellyroll"/>
</dbReference>
<dbReference type="PROSITE" id="PS00108">
    <property type="entry name" value="PROTEIN_KINASE_ST"/>
    <property type="match status" value="1"/>
</dbReference>
<dbReference type="AlphaFoldDB" id="A0A0V0R7K9"/>
<keyword evidence="8 14" id="KW-0547">Nucleotide-binding</keyword>
<feature type="region of interest" description="Disordered" evidence="15">
    <location>
        <begin position="238"/>
        <end position="264"/>
    </location>
</feature>
<dbReference type="InterPro" id="IPR017441">
    <property type="entry name" value="Protein_kinase_ATP_BS"/>
</dbReference>
<dbReference type="Gene3D" id="1.10.510.10">
    <property type="entry name" value="Transferase(Phosphotransferase) domain 1"/>
    <property type="match status" value="1"/>
</dbReference>
<dbReference type="GO" id="GO:0030553">
    <property type="term" value="F:cGMP binding"/>
    <property type="evidence" value="ECO:0007669"/>
    <property type="project" value="UniProtKB-KW"/>
</dbReference>
<name>A0A0V0R7K9_PSEPJ</name>
<dbReference type="Pfam" id="PF00069">
    <property type="entry name" value="Pkinase"/>
    <property type="match status" value="1"/>
</dbReference>
<dbReference type="SUPFAM" id="SSF56112">
    <property type="entry name" value="Protein kinase-like (PK-like)"/>
    <property type="match status" value="1"/>
</dbReference>
<evidence type="ECO:0000259" key="16">
    <source>
        <dbReference type="PROSITE" id="PS50011"/>
    </source>
</evidence>
<dbReference type="InterPro" id="IPR011009">
    <property type="entry name" value="Kinase-like_dom_sf"/>
</dbReference>
<evidence type="ECO:0000256" key="2">
    <source>
        <dbReference type="ARBA" id="ARBA00011245"/>
    </source>
</evidence>
<dbReference type="PROSITE" id="PS50042">
    <property type="entry name" value="CNMP_BINDING_3"/>
    <property type="match status" value="2"/>
</dbReference>
<keyword evidence="10 14" id="KW-0067">ATP-binding</keyword>
<comment type="cofactor">
    <cofactor evidence="1">
        <name>Mg(2+)</name>
        <dbReference type="ChEBI" id="CHEBI:18420"/>
    </cofactor>
</comment>
<dbReference type="OMA" id="CDLNEPP"/>
<comment type="caution">
    <text evidence="18">The sequence shown here is derived from an EMBL/GenBank/DDBJ whole genome shotgun (WGS) entry which is preliminary data.</text>
</comment>
<evidence type="ECO:0000256" key="4">
    <source>
        <dbReference type="ARBA" id="ARBA00022527"/>
    </source>
</evidence>
<dbReference type="InterPro" id="IPR008271">
    <property type="entry name" value="Ser/Thr_kinase_AS"/>
</dbReference>
<organism evidence="18 19">
    <name type="scientific">Pseudocohnilembus persalinus</name>
    <name type="common">Ciliate</name>
    <dbReference type="NCBI Taxonomy" id="266149"/>
    <lineage>
        <taxon>Eukaryota</taxon>
        <taxon>Sar</taxon>
        <taxon>Alveolata</taxon>
        <taxon>Ciliophora</taxon>
        <taxon>Intramacronucleata</taxon>
        <taxon>Oligohymenophorea</taxon>
        <taxon>Scuticociliatia</taxon>
        <taxon>Philasterida</taxon>
        <taxon>Pseudocohnilembidae</taxon>
        <taxon>Pseudocohnilembus</taxon>
    </lineage>
</organism>
<sequence length="695" mass="80905">MFYCKVEKDQYLMKEGDQGSCFFIVEQGKVQIIVGDQIKKEIMPGTGLGEFALLYKAERSASIKALEDCYFWGIERYEFKNTIDLMNQKKRDQNYQLINKTKLFDDLTKEQKISLSQAFYTQKFKKGEGILFQNDPANSFYIVQQGEVTCLKNGEQVRIFQKGESFGEQSLLEGKQKRNLSIIAKSEEVYLIAIGKKDITEILAQNQSSSASQIEEEDTEDLGSNQNFNNLNLISNIDKNKNQSSDQNESGLKMSEYSSSDQDQNQIQNQIQSDFQNNFNTNDDQLQIQEESQIEVKIEKRENFGFDIVVEKNSVICQFNLDQVKEIFGDDIENLINASKNVTNNLIKYHHSKSKSIDQKQDLKLEDLEALQVLGEGQFGYVILVRERNNKDKYYALKIISKFLMQQMKTQKHVKTEKDIMEGIQHPFITQFYKAYQDKYNVYFLMEFVQGIELFDAIRDIGLLGTAEAQFFMSQILLQIEFLHQKDIIYRDLKPENIMIDKSGYLKLIDFGSPRKLSDNQRSYTILGTPHYMAPEVLSGKGYGKNADLWSMGICLFEFMSGMVPYGEDAEDPMTIYQEILKKQIVFPEFFVDSEAKKFVEILLQKNPEFRMPGQNFASLKQVGWFEDFDWESLQLKQMKCQYQPSDNELLNLDKFKDKIGMGIQQFYQKNISILHIPEQNHELKKWEDEFSQKN</sequence>
<keyword evidence="9 18" id="KW-0418">Kinase</keyword>
<evidence type="ECO:0000256" key="8">
    <source>
        <dbReference type="ARBA" id="ARBA00022741"/>
    </source>
</evidence>
<keyword evidence="4" id="KW-0723">Serine/threonine-protein kinase</keyword>
<dbReference type="SMART" id="SM00220">
    <property type="entry name" value="S_TKc"/>
    <property type="match status" value="1"/>
</dbReference>
<dbReference type="GO" id="GO:0046872">
    <property type="term" value="F:metal ion binding"/>
    <property type="evidence" value="ECO:0007669"/>
    <property type="project" value="UniProtKB-KW"/>
</dbReference>
<dbReference type="SMART" id="SM00100">
    <property type="entry name" value="cNMP"/>
    <property type="match status" value="2"/>
</dbReference>
<dbReference type="EMBL" id="LDAU01000027">
    <property type="protein sequence ID" value="KRX10479.1"/>
    <property type="molecule type" value="Genomic_DNA"/>
</dbReference>
<dbReference type="PANTHER" id="PTHR24353:SF37">
    <property type="entry name" value="CAMP-DEPENDENT PROTEIN KINASE CATALYTIC SUBUNIT PRKX"/>
    <property type="match status" value="1"/>
</dbReference>
<dbReference type="GO" id="GO:0004691">
    <property type="term" value="F:cAMP-dependent protein kinase activity"/>
    <property type="evidence" value="ECO:0007669"/>
    <property type="project" value="TreeGrafter"/>
</dbReference>
<feature type="binding site" evidence="14">
    <location>
        <position position="398"/>
    </location>
    <ligand>
        <name>ATP</name>
        <dbReference type="ChEBI" id="CHEBI:30616"/>
    </ligand>
</feature>
<evidence type="ECO:0000256" key="13">
    <source>
        <dbReference type="ARBA" id="ARBA00024113"/>
    </source>
</evidence>
<evidence type="ECO:0000256" key="10">
    <source>
        <dbReference type="ARBA" id="ARBA00022840"/>
    </source>
</evidence>
<evidence type="ECO:0000256" key="12">
    <source>
        <dbReference type="ARBA" id="ARBA00022992"/>
    </source>
</evidence>
<dbReference type="CDD" id="cd00038">
    <property type="entry name" value="CAP_ED"/>
    <property type="match status" value="2"/>
</dbReference>
<evidence type="ECO:0000256" key="1">
    <source>
        <dbReference type="ARBA" id="ARBA00001946"/>
    </source>
</evidence>
<dbReference type="PROSITE" id="PS00107">
    <property type="entry name" value="PROTEIN_KINASE_ATP"/>
    <property type="match status" value="1"/>
</dbReference>
<keyword evidence="5" id="KW-0140">cGMP</keyword>
<proteinExistence type="predicted"/>
<dbReference type="FunFam" id="3.30.200.20:FF:000042">
    <property type="entry name" value="Aurora kinase A"/>
    <property type="match status" value="1"/>
</dbReference>
<evidence type="ECO:0000256" key="3">
    <source>
        <dbReference type="ARBA" id="ARBA00022490"/>
    </source>
</evidence>
<evidence type="ECO:0000256" key="11">
    <source>
        <dbReference type="ARBA" id="ARBA00022842"/>
    </source>
</evidence>
<keyword evidence="11" id="KW-0460">Magnesium</keyword>
<dbReference type="InterPro" id="IPR000595">
    <property type="entry name" value="cNMP-bd_dom"/>
</dbReference>
<comment type="subunit">
    <text evidence="2">Monomer.</text>
</comment>
<dbReference type="GO" id="GO:0005524">
    <property type="term" value="F:ATP binding"/>
    <property type="evidence" value="ECO:0007669"/>
    <property type="project" value="UniProtKB-UniRule"/>
</dbReference>
<gene>
    <name evidence="18" type="ORF">PPERSA_08781</name>
</gene>
<dbReference type="InterPro" id="IPR018490">
    <property type="entry name" value="cNMP-bd_dom_sf"/>
</dbReference>
<evidence type="ECO:0000313" key="18">
    <source>
        <dbReference type="EMBL" id="KRX10479.1"/>
    </source>
</evidence>
<dbReference type="Gene3D" id="3.30.200.20">
    <property type="entry name" value="Phosphorylase Kinase, domain 1"/>
    <property type="match status" value="1"/>
</dbReference>
<dbReference type="GO" id="GO:0005952">
    <property type="term" value="C:cAMP-dependent protein kinase complex"/>
    <property type="evidence" value="ECO:0007669"/>
    <property type="project" value="TreeGrafter"/>
</dbReference>
<dbReference type="PANTHER" id="PTHR24353">
    <property type="entry name" value="CYCLIC NUCLEOTIDE-DEPENDENT PROTEIN KINASE"/>
    <property type="match status" value="1"/>
</dbReference>
<reference evidence="18 19" key="1">
    <citation type="journal article" date="2015" name="Sci. Rep.">
        <title>Genome of the facultative scuticociliatosis pathogen Pseudocohnilembus persalinus provides insight into its virulence through horizontal gene transfer.</title>
        <authorList>
            <person name="Xiong J."/>
            <person name="Wang G."/>
            <person name="Cheng J."/>
            <person name="Tian M."/>
            <person name="Pan X."/>
            <person name="Warren A."/>
            <person name="Jiang C."/>
            <person name="Yuan D."/>
            <person name="Miao W."/>
        </authorList>
    </citation>
    <scope>NUCLEOTIDE SEQUENCE [LARGE SCALE GENOMIC DNA]</scope>
    <source>
        <strain evidence="18">36N120E</strain>
    </source>
</reference>
<evidence type="ECO:0000256" key="6">
    <source>
        <dbReference type="ARBA" id="ARBA00022679"/>
    </source>
</evidence>
<keyword evidence="7" id="KW-0479">Metal-binding</keyword>
<evidence type="ECO:0000313" key="19">
    <source>
        <dbReference type="Proteomes" id="UP000054937"/>
    </source>
</evidence>
<evidence type="ECO:0000256" key="5">
    <source>
        <dbReference type="ARBA" id="ARBA00022535"/>
    </source>
</evidence>
<evidence type="ECO:0000256" key="14">
    <source>
        <dbReference type="PROSITE-ProRule" id="PRU10141"/>
    </source>
</evidence>
<evidence type="ECO:0000256" key="9">
    <source>
        <dbReference type="ARBA" id="ARBA00022777"/>
    </source>
</evidence>
<keyword evidence="12" id="KW-0142">cGMP-binding</keyword>
<protein>
    <recommendedName>
        <fullName evidence="13">cGMP-dependent protein kinase</fullName>
    </recommendedName>
</protein>
<keyword evidence="19" id="KW-1185">Reference proteome</keyword>
<dbReference type="PROSITE" id="PS00889">
    <property type="entry name" value="CNMP_BINDING_2"/>
    <property type="match status" value="1"/>
</dbReference>
<dbReference type="OrthoDB" id="100546at2759"/>
<feature type="domain" description="Cyclic nucleotide-binding" evidence="17">
    <location>
        <begin position="1"/>
        <end position="100"/>
    </location>
</feature>
<evidence type="ECO:0000256" key="15">
    <source>
        <dbReference type="SAM" id="MobiDB-lite"/>
    </source>
</evidence>
<evidence type="ECO:0000259" key="17">
    <source>
        <dbReference type="PROSITE" id="PS50042"/>
    </source>
</evidence>
<dbReference type="InterPro" id="IPR018488">
    <property type="entry name" value="cNMP-bd_CS"/>
</dbReference>
<dbReference type="Proteomes" id="UP000054937">
    <property type="component" value="Unassembled WGS sequence"/>
</dbReference>
<dbReference type="SUPFAM" id="SSF51206">
    <property type="entry name" value="cAMP-binding domain-like"/>
    <property type="match status" value="2"/>
</dbReference>
<keyword evidence="6" id="KW-0808">Transferase</keyword>
<dbReference type="FunFam" id="1.10.510.10:FF:000571">
    <property type="entry name" value="Maternal embryonic leucine zipper kinase"/>
    <property type="match status" value="1"/>
</dbReference>
<dbReference type="Gene3D" id="2.60.120.10">
    <property type="entry name" value="Jelly Rolls"/>
    <property type="match status" value="2"/>
</dbReference>
<feature type="domain" description="Cyclic nucleotide-binding" evidence="17">
    <location>
        <begin position="103"/>
        <end position="203"/>
    </location>
</feature>
<dbReference type="Pfam" id="PF00027">
    <property type="entry name" value="cNMP_binding"/>
    <property type="match status" value="2"/>
</dbReference>
<keyword evidence="3" id="KW-0963">Cytoplasm</keyword>
<feature type="domain" description="Protein kinase" evidence="16">
    <location>
        <begin position="368"/>
        <end position="626"/>
    </location>
</feature>